<dbReference type="KEGG" id="sus:Acid_3190"/>
<dbReference type="InterPro" id="IPR049560">
    <property type="entry name" value="MeTrfase_RsmB-F_NOP2_cat"/>
</dbReference>
<dbReference type="GO" id="GO:0006355">
    <property type="term" value="P:regulation of DNA-templated transcription"/>
    <property type="evidence" value="ECO:0007669"/>
    <property type="project" value="InterPro"/>
</dbReference>
<feature type="active site" description="Nucleophile" evidence="6">
    <location>
        <position position="315"/>
    </location>
</feature>
<protein>
    <submittedName>
        <fullName evidence="8">NusB/RsmB/TIM44</fullName>
    </submittedName>
</protein>
<dbReference type="PROSITE" id="PS51686">
    <property type="entry name" value="SAM_MT_RSMB_NOP"/>
    <property type="match status" value="1"/>
</dbReference>
<dbReference type="STRING" id="234267.Acid_3190"/>
<evidence type="ECO:0000256" key="4">
    <source>
        <dbReference type="ARBA" id="ARBA00022691"/>
    </source>
</evidence>
<dbReference type="InterPro" id="IPR035926">
    <property type="entry name" value="NusB-like_sf"/>
</dbReference>
<dbReference type="PANTHER" id="PTHR22807:SF53">
    <property type="entry name" value="RIBOSOMAL RNA SMALL SUBUNIT METHYLTRANSFERASE B-RELATED"/>
    <property type="match status" value="1"/>
</dbReference>
<keyword evidence="3 6" id="KW-0808">Transferase</keyword>
<dbReference type="PANTHER" id="PTHR22807">
    <property type="entry name" value="NOP2 YEAST -RELATED NOL1/NOP2/FMU SUN DOMAIN-CONTAINING"/>
    <property type="match status" value="1"/>
</dbReference>
<keyword evidence="5 6" id="KW-0694">RNA-binding</keyword>
<keyword evidence="4 6" id="KW-0949">S-adenosyl-L-methionine</keyword>
<dbReference type="EMBL" id="CP000473">
    <property type="protein sequence ID" value="ABJ84167.1"/>
    <property type="molecule type" value="Genomic_DNA"/>
</dbReference>
<dbReference type="GO" id="GO:0008173">
    <property type="term" value="F:RNA methyltransferase activity"/>
    <property type="evidence" value="ECO:0007669"/>
    <property type="project" value="InterPro"/>
</dbReference>
<feature type="domain" description="SAM-dependent MTase RsmB/NOP-type" evidence="7">
    <location>
        <begin position="104"/>
        <end position="360"/>
    </location>
</feature>
<dbReference type="AlphaFoldDB" id="Q022D6"/>
<dbReference type="GO" id="GO:0001510">
    <property type="term" value="P:RNA methylation"/>
    <property type="evidence" value="ECO:0007669"/>
    <property type="project" value="InterPro"/>
</dbReference>
<accession>Q022D6</accession>
<dbReference type="Pfam" id="PF01029">
    <property type="entry name" value="NusB"/>
    <property type="match status" value="1"/>
</dbReference>
<evidence type="ECO:0000313" key="8">
    <source>
        <dbReference type="EMBL" id="ABJ84167.1"/>
    </source>
</evidence>
<organism evidence="8">
    <name type="scientific">Solibacter usitatus (strain Ellin6076)</name>
    <dbReference type="NCBI Taxonomy" id="234267"/>
    <lineage>
        <taxon>Bacteria</taxon>
        <taxon>Pseudomonadati</taxon>
        <taxon>Acidobacteriota</taxon>
        <taxon>Terriglobia</taxon>
        <taxon>Bryobacterales</taxon>
        <taxon>Solibacteraceae</taxon>
        <taxon>Candidatus Solibacter</taxon>
    </lineage>
</organism>
<dbReference type="InterPro" id="IPR018314">
    <property type="entry name" value="RsmB/NOL1/NOP2-like_CS"/>
</dbReference>
<feature type="binding site" evidence="6">
    <location>
        <position position="262"/>
    </location>
    <ligand>
        <name>S-adenosyl-L-methionine</name>
        <dbReference type="ChEBI" id="CHEBI:59789"/>
    </ligand>
</feature>
<dbReference type="PRINTS" id="PR02008">
    <property type="entry name" value="RCMTFAMILY"/>
</dbReference>
<dbReference type="eggNOG" id="COG0144">
    <property type="taxonomic scope" value="Bacteria"/>
</dbReference>
<dbReference type="Pfam" id="PF01189">
    <property type="entry name" value="Methyltr_RsmB-F"/>
    <property type="match status" value="1"/>
</dbReference>
<proteinExistence type="inferred from homology"/>
<gene>
    <name evidence="8" type="ordered locus">Acid_3190</name>
</gene>
<comment type="similarity">
    <text evidence="1 6">Belongs to the class I-like SAM-binding methyltransferase superfamily. RsmB/NOP family.</text>
</comment>
<dbReference type="InterPro" id="IPR006027">
    <property type="entry name" value="NusB_RsmB_TIM44"/>
</dbReference>
<sequence>MPIAAARIAAFDILQLVESGGYASDLLLARTADLDSRDAGLASEIVFGVLRYRAQLDFLIIHYAGRSRKLDPEVRTALRMAIYQIRYLERVPPHAAVKESVELVKRARKTSAAGFVNAILRQVDRDPVIWPAREIEYSCPEWLLARWEREYGETAALGIAQAALREPEKYVRIGTAGERTQDIGAQSIVPLLDLQPGQRFLDLCAAPGNKTAQALEAGVQAVACDLHFHRLVQLKPLTPNLVVVDGTRPLPFAARFDRILVDAPCSGTGTLGRNPEIKWRLTPADLADLHARQSALLANALSLLAPGGTLVYSTCSLEPEENEGVAVQARVERTEQRLPGREAGDGFYAAVIKCDIAVND</sequence>
<name>Q022D6_SOLUE</name>
<dbReference type="SUPFAM" id="SSF48013">
    <property type="entry name" value="NusB-like"/>
    <property type="match status" value="1"/>
</dbReference>
<keyword evidence="2 6" id="KW-0489">Methyltransferase</keyword>
<dbReference type="Gene3D" id="3.40.50.150">
    <property type="entry name" value="Vaccinia Virus protein VP39"/>
    <property type="match status" value="1"/>
</dbReference>
<feature type="binding site" evidence="6">
    <location>
        <begin position="204"/>
        <end position="210"/>
    </location>
    <ligand>
        <name>S-adenosyl-L-methionine</name>
        <dbReference type="ChEBI" id="CHEBI:59789"/>
    </ligand>
</feature>
<evidence type="ECO:0000256" key="6">
    <source>
        <dbReference type="PROSITE-ProRule" id="PRU01023"/>
    </source>
</evidence>
<feature type="binding site" evidence="6">
    <location>
        <position position="225"/>
    </location>
    <ligand>
        <name>S-adenosyl-L-methionine</name>
        <dbReference type="ChEBI" id="CHEBI:59789"/>
    </ligand>
</feature>
<evidence type="ECO:0000256" key="3">
    <source>
        <dbReference type="ARBA" id="ARBA00022679"/>
    </source>
</evidence>
<dbReference type="InterPro" id="IPR029063">
    <property type="entry name" value="SAM-dependent_MTases_sf"/>
</dbReference>
<dbReference type="SUPFAM" id="SSF53335">
    <property type="entry name" value="S-adenosyl-L-methionine-dependent methyltransferases"/>
    <property type="match status" value="1"/>
</dbReference>
<evidence type="ECO:0000256" key="5">
    <source>
        <dbReference type="ARBA" id="ARBA00022884"/>
    </source>
</evidence>
<dbReference type="OrthoDB" id="9810297at2"/>
<evidence type="ECO:0000256" key="1">
    <source>
        <dbReference type="ARBA" id="ARBA00007494"/>
    </source>
</evidence>
<dbReference type="GO" id="GO:0003723">
    <property type="term" value="F:RNA binding"/>
    <property type="evidence" value="ECO:0007669"/>
    <property type="project" value="UniProtKB-UniRule"/>
</dbReference>
<dbReference type="FunCoup" id="Q022D6">
    <property type="interactions" value="526"/>
</dbReference>
<dbReference type="InterPro" id="IPR001678">
    <property type="entry name" value="MeTrfase_RsmB-F_NOP2_dom"/>
</dbReference>
<dbReference type="Gene3D" id="1.10.940.10">
    <property type="entry name" value="NusB-like"/>
    <property type="match status" value="1"/>
</dbReference>
<dbReference type="InParanoid" id="Q022D6"/>
<dbReference type="HOGENOM" id="CLU_005316_0_1_0"/>
<evidence type="ECO:0000259" key="7">
    <source>
        <dbReference type="PROSITE" id="PS51686"/>
    </source>
</evidence>
<evidence type="ECO:0000256" key="2">
    <source>
        <dbReference type="ARBA" id="ARBA00022603"/>
    </source>
</evidence>
<feature type="binding site" evidence="6">
    <location>
        <position position="245"/>
    </location>
    <ligand>
        <name>S-adenosyl-L-methionine</name>
        <dbReference type="ChEBI" id="CHEBI:59789"/>
    </ligand>
</feature>
<dbReference type="eggNOG" id="COG0781">
    <property type="taxonomic scope" value="Bacteria"/>
</dbReference>
<dbReference type="PROSITE" id="PS01153">
    <property type="entry name" value="NOL1_NOP2_SUN"/>
    <property type="match status" value="1"/>
</dbReference>
<dbReference type="InterPro" id="IPR023267">
    <property type="entry name" value="RCMT"/>
</dbReference>
<reference evidence="8" key="1">
    <citation type="submission" date="2006-10" db="EMBL/GenBank/DDBJ databases">
        <title>Complete sequence of Solibacter usitatus Ellin6076.</title>
        <authorList>
            <consortium name="US DOE Joint Genome Institute"/>
            <person name="Copeland A."/>
            <person name="Lucas S."/>
            <person name="Lapidus A."/>
            <person name="Barry K."/>
            <person name="Detter J.C."/>
            <person name="Glavina del Rio T."/>
            <person name="Hammon N."/>
            <person name="Israni S."/>
            <person name="Dalin E."/>
            <person name="Tice H."/>
            <person name="Pitluck S."/>
            <person name="Thompson L.S."/>
            <person name="Brettin T."/>
            <person name="Bruce D."/>
            <person name="Han C."/>
            <person name="Tapia R."/>
            <person name="Gilna P."/>
            <person name="Schmutz J."/>
            <person name="Larimer F."/>
            <person name="Land M."/>
            <person name="Hauser L."/>
            <person name="Kyrpides N."/>
            <person name="Mikhailova N."/>
            <person name="Janssen P.H."/>
            <person name="Kuske C.R."/>
            <person name="Richardson P."/>
        </authorList>
    </citation>
    <scope>NUCLEOTIDE SEQUENCE</scope>
    <source>
        <strain evidence="8">Ellin6076</strain>
    </source>
</reference>